<evidence type="ECO:0000313" key="2">
    <source>
        <dbReference type="Proteomes" id="UP000232003"/>
    </source>
</evidence>
<dbReference type="KEGG" id="nfl:COO91_02552"/>
<reference evidence="1 2" key="1">
    <citation type="submission" date="2017-11" db="EMBL/GenBank/DDBJ databases">
        <title>Complete genome of a free-living desiccation-tolerant cyanobacterium and its photosynthetic adaptation to extreme terrestrial habitat.</title>
        <authorList>
            <person name="Shang J."/>
        </authorList>
    </citation>
    <scope>NUCLEOTIDE SEQUENCE [LARGE SCALE GENOMIC DNA]</scope>
    <source>
        <strain evidence="1 2">CCNUN1</strain>
    </source>
</reference>
<dbReference type="Proteomes" id="UP000232003">
    <property type="component" value="Chromosome"/>
</dbReference>
<keyword evidence="2" id="KW-1185">Reference proteome</keyword>
<evidence type="ECO:0000313" key="1">
    <source>
        <dbReference type="EMBL" id="AUB36631.1"/>
    </source>
</evidence>
<dbReference type="AlphaFoldDB" id="A0A2K8SMH7"/>
<dbReference type="EMBL" id="CP024785">
    <property type="protein sequence ID" value="AUB36631.1"/>
    <property type="molecule type" value="Genomic_DNA"/>
</dbReference>
<gene>
    <name evidence="1" type="ORF">COO91_02552</name>
</gene>
<proteinExistence type="predicted"/>
<protein>
    <submittedName>
        <fullName evidence="1">Uncharacterized protein</fullName>
    </submittedName>
</protein>
<name>A0A2K8SMH7_9NOSO</name>
<organism evidence="1 2">
    <name type="scientific">Nostoc flagelliforme CCNUN1</name>
    <dbReference type="NCBI Taxonomy" id="2038116"/>
    <lineage>
        <taxon>Bacteria</taxon>
        <taxon>Bacillati</taxon>
        <taxon>Cyanobacteriota</taxon>
        <taxon>Cyanophyceae</taxon>
        <taxon>Nostocales</taxon>
        <taxon>Nostocaceae</taxon>
        <taxon>Nostoc</taxon>
    </lineage>
</organism>
<accession>A0A2K8SMH7</accession>
<sequence>MGRRLYSWRYRLTSNRSAIATSQKNTRQSLASECKLLLNSKNTSE</sequence>